<evidence type="ECO:0000313" key="7">
    <source>
        <dbReference type="EMBL" id="MQT04657.1"/>
    </source>
</evidence>
<proteinExistence type="inferred from homology"/>
<dbReference type="Gene3D" id="3.40.50.720">
    <property type="entry name" value="NAD(P)-binding Rossmann-like Domain"/>
    <property type="match status" value="1"/>
</dbReference>
<dbReference type="SUPFAM" id="SSF51735">
    <property type="entry name" value="NAD(P)-binding Rossmann-fold domains"/>
    <property type="match status" value="1"/>
</dbReference>
<dbReference type="GO" id="GO:0051287">
    <property type="term" value="F:NAD binding"/>
    <property type="evidence" value="ECO:0007669"/>
    <property type="project" value="InterPro"/>
</dbReference>
<dbReference type="PANTHER" id="PTHR43580:SF2">
    <property type="entry name" value="CYTOKINE-LIKE NUCLEAR FACTOR N-PAC"/>
    <property type="match status" value="1"/>
</dbReference>
<gene>
    <name evidence="7" type="ORF">FF041_32235</name>
</gene>
<evidence type="ECO:0000259" key="5">
    <source>
        <dbReference type="Pfam" id="PF03446"/>
    </source>
</evidence>
<keyword evidence="2" id="KW-0560">Oxidoreductase</keyword>
<name>A0A646KRK8_STRJU</name>
<dbReference type="InterPro" id="IPR013328">
    <property type="entry name" value="6PGD_dom2"/>
</dbReference>
<dbReference type="SUPFAM" id="SSF48179">
    <property type="entry name" value="6-phosphogluconate dehydrogenase C-terminal domain-like"/>
    <property type="match status" value="1"/>
</dbReference>
<dbReference type="GO" id="GO:0016491">
    <property type="term" value="F:oxidoreductase activity"/>
    <property type="evidence" value="ECO:0007669"/>
    <property type="project" value="UniProtKB-KW"/>
</dbReference>
<feature type="domain" description="3-hydroxyisobutyrate dehydrogenase-like NAD-binding" evidence="6">
    <location>
        <begin position="164"/>
        <end position="281"/>
    </location>
</feature>
<comment type="similarity">
    <text evidence="1">Belongs to the HIBADH-related family.</text>
</comment>
<reference evidence="7 8" key="1">
    <citation type="submission" date="2019-05" db="EMBL/GenBank/DDBJ databases">
        <title>Comparative genomics and metabolomics analyses of clavulanic acid producing Streptomyces species provides insight into specialized metabolism and evolution of beta-lactam biosynthetic gene clusters.</title>
        <authorList>
            <person name="Moore M.A."/>
            <person name="Cruz-Morales P."/>
            <person name="Barona Gomez F."/>
            <person name="Kapil T."/>
        </authorList>
    </citation>
    <scope>NUCLEOTIDE SEQUENCE [LARGE SCALE GENOMIC DNA]</scope>
    <source>
        <strain evidence="7 8">NRRL 5741</strain>
    </source>
</reference>
<dbReference type="PANTHER" id="PTHR43580">
    <property type="entry name" value="OXIDOREDUCTASE GLYR1-RELATED"/>
    <property type="match status" value="1"/>
</dbReference>
<organism evidence="7 8">
    <name type="scientific">Streptomyces jumonjinensis</name>
    <dbReference type="NCBI Taxonomy" id="1945"/>
    <lineage>
        <taxon>Bacteria</taxon>
        <taxon>Bacillati</taxon>
        <taxon>Actinomycetota</taxon>
        <taxon>Actinomycetes</taxon>
        <taxon>Kitasatosporales</taxon>
        <taxon>Streptomycetaceae</taxon>
        <taxon>Streptomyces</taxon>
    </lineage>
</organism>
<evidence type="ECO:0000256" key="3">
    <source>
        <dbReference type="ARBA" id="ARBA00023027"/>
    </source>
</evidence>
<feature type="domain" description="6-phosphogluconate dehydrogenase NADP-binding" evidence="5">
    <location>
        <begin position="4"/>
        <end position="159"/>
    </location>
</feature>
<dbReference type="Pfam" id="PF14833">
    <property type="entry name" value="NAD_binding_11"/>
    <property type="match status" value="1"/>
</dbReference>
<dbReference type="InterPro" id="IPR036291">
    <property type="entry name" value="NAD(P)-bd_dom_sf"/>
</dbReference>
<keyword evidence="3" id="KW-0520">NAD</keyword>
<protein>
    <submittedName>
        <fullName evidence="7">NAD(P)-dependent oxidoreductase</fullName>
    </submittedName>
</protein>
<dbReference type="EMBL" id="VCLA01000192">
    <property type="protein sequence ID" value="MQT04657.1"/>
    <property type="molecule type" value="Genomic_DNA"/>
</dbReference>
<dbReference type="Pfam" id="PF03446">
    <property type="entry name" value="NAD_binding_2"/>
    <property type="match status" value="1"/>
</dbReference>
<evidence type="ECO:0000256" key="2">
    <source>
        <dbReference type="ARBA" id="ARBA00023002"/>
    </source>
</evidence>
<evidence type="ECO:0000256" key="1">
    <source>
        <dbReference type="ARBA" id="ARBA00009080"/>
    </source>
</evidence>
<dbReference type="InterPro" id="IPR006115">
    <property type="entry name" value="6PGDH_NADP-bd"/>
</dbReference>
<comment type="caution">
    <text evidence="7">The sequence shown here is derived from an EMBL/GenBank/DDBJ whole genome shotgun (WGS) entry which is preliminary data.</text>
</comment>
<evidence type="ECO:0000256" key="4">
    <source>
        <dbReference type="PIRSR" id="PIRSR000103-1"/>
    </source>
</evidence>
<evidence type="ECO:0000313" key="8">
    <source>
        <dbReference type="Proteomes" id="UP000419138"/>
    </source>
</evidence>
<dbReference type="InterPro" id="IPR029154">
    <property type="entry name" value="HIBADH-like_NADP-bd"/>
</dbReference>
<dbReference type="InterPro" id="IPR008927">
    <property type="entry name" value="6-PGluconate_DH-like_C_sf"/>
</dbReference>
<dbReference type="InterPro" id="IPR015815">
    <property type="entry name" value="HIBADH-related"/>
</dbReference>
<keyword evidence="8" id="KW-1185">Reference proteome</keyword>
<dbReference type="OrthoDB" id="3185659at2"/>
<feature type="active site" evidence="4">
    <location>
        <position position="170"/>
    </location>
</feature>
<dbReference type="Proteomes" id="UP000419138">
    <property type="component" value="Unassembled WGS sequence"/>
</dbReference>
<dbReference type="InterPro" id="IPR051265">
    <property type="entry name" value="HIBADH-related_NP60_sf"/>
</dbReference>
<accession>A0A646KRK8</accession>
<dbReference type="RefSeq" id="WP_153525949.1">
    <property type="nucleotide sequence ID" value="NZ_JBEPDZ010000028.1"/>
</dbReference>
<dbReference type="GO" id="GO:0050661">
    <property type="term" value="F:NADP binding"/>
    <property type="evidence" value="ECO:0007669"/>
    <property type="project" value="InterPro"/>
</dbReference>
<dbReference type="PIRSF" id="PIRSF000103">
    <property type="entry name" value="HIBADH"/>
    <property type="match status" value="1"/>
</dbReference>
<sequence>MTRLAVIGLGAMGGAVARRLATAGHEVLVWNRTPTAAARLARPGIVPVASPAEAARRADAVLVLVADDQALADVVQGPDGIAAGAAAHPAAVIQMSTVSPALSRHLADQLPAGAALLDAPVMGSPDAVEEGRATVFAGGTPQDVESWRPVLAEVGQVLVTGPVGSATAAKLVANSSLFGTVALLGESVALGQALGLDPDTVFAVMAATPLAAQAERRRPSLEKDRYPPRFSLGLAAKDAGLILDAARAQGVNLRIGSAVRAWIAEAETRGYGAQDYTVLLRCATRPDGPGAVRRPPASMT</sequence>
<evidence type="ECO:0000259" key="6">
    <source>
        <dbReference type="Pfam" id="PF14833"/>
    </source>
</evidence>
<dbReference type="AlphaFoldDB" id="A0A646KRK8"/>
<dbReference type="Gene3D" id="1.10.1040.10">
    <property type="entry name" value="N-(1-d-carboxylethyl)-l-norvaline Dehydrogenase, domain 2"/>
    <property type="match status" value="1"/>
</dbReference>